<dbReference type="Pfam" id="PF08308">
    <property type="entry name" value="PEGA"/>
    <property type="match status" value="2"/>
</dbReference>
<reference evidence="4" key="1">
    <citation type="submission" date="2016-10" db="EMBL/GenBank/DDBJ databases">
        <authorList>
            <person name="Varghese N."/>
            <person name="Submissions S."/>
        </authorList>
    </citation>
    <scope>NUCLEOTIDE SEQUENCE [LARGE SCALE GENOMIC DNA]</scope>
    <source>
        <strain evidence="4">ATCC 43811</strain>
    </source>
</reference>
<keyword evidence="4" id="KW-1185">Reference proteome</keyword>
<evidence type="ECO:0000313" key="4">
    <source>
        <dbReference type="Proteomes" id="UP000240042"/>
    </source>
</evidence>
<keyword evidence="1" id="KW-0472">Membrane</keyword>
<feature type="domain" description="PEGA" evidence="2">
    <location>
        <begin position="433"/>
        <end position="497"/>
    </location>
</feature>
<dbReference type="OrthoDB" id="340167at2"/>
<name>A0A1I1E8E5_BREAD</name>
<dbReference type="PANTHER" id="PTHR36194:SF1">
    <property type="entry name" value="S-LAYER-LIKE PROTEIN"/>
    <property type="match status" value="1"/>
</dbReference>
<feature type="domain" description="PEGA" evidence="2">
    <location>
        <begin position="505"/>
        <end position="545"/>
    </location>
</feature>
<evidence type="ECO:0000256" key="1">
    <source>
        <dbReference type="SAM" id="Phobius"/>
    </source>
</evidence>
<proteinExistence type="predicted"/>
<protein>
    <submittedName>
        <fullName evidence="3">PEGA domain-containing protein</fullName>
    </submittedName>
</protein>
<dbReference type="InterPro" id="IPR013229">
    <property type="entry name" value="PEGA"/>
</dbReference>
<gene>
    <name evidence="3" type="ORF">SAMN02745150_00979</name>
</gene>
<evidence type="ECO:0000313" key="3">
    <source>
        <dbReference type="EMBL" id="SFB82902.1"/>
    </source>
</evidence>
<dbReference type="PANTHER" id="PTHR36194">
    <property type="entry name" value="S-LAYER-LIKE PROTEIN"/>
    <property type="match status" value="1"/>
</dbReference>
<dbReference type="EMBL" id="FOKY01000008">
    <property type="protein sequence ID" value="SFB82902.1"/>
    <property type="molecule type" value="Genomic_DNA"/>
</dbReference>
<evidence type="ECO:0000259" key="2">
    <source>
        <dbReference type="Pfam" id="PF08308"/>
    </source>
</evidence>
<keyword evidence="1" id="KW-0812">Transmembrane</keyword>
<feature type="transmembrane region" description="Helical" evidence="1">
    <location>
        <begin position="591"/>
        <end position="612"/>
    </location>
</feature>
<dbReference type="AlphaFoldDB" id="A0A1I1E8E5"/>
<feature type="transmembrane region" description="Helical" evidence="1">
    <location>
        <begin position="649"/>
        <end position="670"/>
    </location>
</feature>
<sequence length="696" mass="79743">MKKIIGFFCCFILANSCTRLPRKAEIEFRSRLENAIVKTFPNKVEVVIHDFENRNPADTENTYLEQALPDSLEAVLEPLQQTFSYVPFEGMPFYVSSTISNLFQVQSNINTNTNTNFQDSYFSYLTNYLHVVPVEVTQIEYDITTNTNYYNILTNTYFAGGDSKTNYTSNEILLTTTNSEKTNVVIEERNLLTSTNMLLMIHEEFPELKNYLSYLPIEIRRATPQDKQQWEDIRFPARARARKRKEQVEQAKAAAELAAKLKAEGKTPSKSTEDDSIKEPTTFSYTYHIYGDFRTIKRTRLDALEIEMKVYISLPYSSGEEWWTNNFKTSPPVLSDILKEISSINPNDKDSFKALLLRTPYKKPKVSKRLQDEFEAASTNFNYETPEIPTAPIPKRTHPLELKGRVREDQIGIQILDWQKYFHATIINRPYTVLHIKTVPDNVLIYMNGFYIGKAPLIYPTAPLGKQRIAFLKDGFAKEEIVIDIIPGQTNSISFDLSSLNNTGFLEVTSSINDSEVYINSSYRGKTPLTVSNLSLNTKYRVEVLDPKGNISSNRNSVYKQITLTEEKPHIAFYAQFKTYETRYKIPSQKALLVGTYISWLTTLSIFGISIYTQSRANELKALAQTTSTGTLQNDYIKQAGTYAIASQATLYTAIGGLFISSGIMGWYLYSKEIFLGLDFKHHPQEWYANFKLKFN</sequence>
<dbReference type="STRING" id="34097.SAMN02745150_00979"/>
<organism evidence="3 4">
    <name type="scientific">Brevinema andersonii</name>
    <dbReference type="NCBI Taxonomy" id="34097"/>
    <lineage>
        <taxon>Bacteria</taxon>
        <taxon>Pseudomonadati</taxon>
        <taxon>Spirochaetota</taxon>
        <taxon>Spirochaetia</taxon>
        <taxon>Brevinematales</taxon>
        <taxon>Brevinemataceae</taxon>
        <taxon>Brevinema</taxon>
    </lineage>
</organism>
<accession>A0A1I1E8E5</accession>
<dbReference type="Proteomes" id="UP000240042">
    <property type="component" value="Unassembled WGS sequence"/>
</dbReference>
<dbReference type="RefSeq" id="WP_092319211.1">
    <property type="nucleotide sequence ID" value="NZ_FOKY01000008.1"/>
</dbReference>
<keyword evidence="1" id="KW-1133">Transmembrane helix</keyword>